<protein>
    <submittedName>
        <fullName evidence="2">VWFA domain-containing protein</fullName>
    </submittedName>
</protein>
<organism evidence="1 2">
    <name type="scientific">Acrobeloides nanus</name>
    <dbReference type="NCBI Taxonomy" id="290746"/>
    <lineage>
        <taxon>Eukaryota</taxon>
        <taxon>Metazoa</taxon>
        <taxon>Ecdysozoa</taxon>
        <taxon>Nematoda</taxon>
        <taxon>Chromadorea</taxon>
        <taxon>Rhabditida</taxon>
        <taxon>Tylenchina</taxon>
        <taxon>Cephalobomorpha</taxon>
        <taxon>Cephaloboidea</taxon>
        <taxon>Cephalobidae</taxon>
        <taxon>Acrobeloides</taxon>
    </lineage>
</organism>
<reference evidence="2" key="1">
    <citation type="submission" date="2022-11" db="UniProtKB">
        <authorList>
            <consortium name="WormBaseParasite"/>
        </authorList>
    </citation>
    <scope>IDENTIFICATION</scope>
</reference>
<dbReference type="Proteomes" id="UP000887540">
    <property type="component" value="Unplaced"/>
</dbReference>
<dbReference type="WBParaSite" id="ACRNAN_Path_1054.g4033.t1">
    <property type="protein sequence ID" value="ACRNAN_Path_1054.g4033.t1"/>
    <property type="gene ID" value="ACRNAN_Path_1054.g4033"/>
</dbReference>
<keyword evidence="1" id="KW-1185">Reference proteome</keyword>
<dbReference type="InterPro" id="IPR036465">
    <property type="entry name" value="vWFA_dom_sf"/>
</dbReference>
<evidence type="ECO:0000313" key="2">
    <source>
        <dbReference type="WBParaSite" id="ACRNAN_Path_1054.g4033.t1"/>
    </source>
</evidence>
<dbReference type="Gene3D" id="3.40.50.410">
    <property type="entry name" value="von Willebrand factor, type A domain"/>
    <property type="match status" value="1"/>
</dbReference>
<dbReference type="AlphaFoldDB" id="A0A914BV04"/>
<accession>A0A914BV04</accession>
<proteinExistence type="predicted"/>
<sequence length="309" mass="33342">MTADAFNNQMTFVTNYLLGSGSFNHFERLAAIIYTDNVIANATFGSFQTHDDLFNFINNIQQNVDVNTPKITPALNFASNYINATSTTVTILFTSSADPADISTANSSAQRLRTAGRFSVVTIGDQVFNTITTTNFADYVISWTSGSIPTNWETYFKVAFMCNPLPMTTMSPIPTAFSQTIPVFATTINPDIYSTYSTTLPPGSTVSIANGNLSTTFANNYSITPPNNIPTTPSPIIDCTPPLTNLTAIYCNLTSGNATIDNETVVSIAQDTKEALTPKTATGLDMFQVSVILDALAKVPSLSEEVFNK</sequence>
<dbReference type="SUPFAM" id="SSF53300">
    <property type="entry name" value="vWA-like"/>
    <property type="match status" value="1"/>
</dbReference>
<name>A0A914BV04_9BILA</name>
<evidence type="ECO:0000313" key="1">
    <source>
        <dbReference type="Proteomes" id="UP000887540"/>
    </source>
</evidence>